<dbReference type="PANTHER" id="PTHR21974:SF2">
    <property type="entry name" value="RE15880P"/>
    <property type="match status" value="1"/>
</dbReference>
<evidence type="ECO:0000256" key="1">
    <source>
        <dbReference type="SAM" id="MobiDB-lite"/>
    </source>
</evidence>
<keyword evidence="3" id="KW-1185">Reference proteome</keyword>
<name>A0ABR1AHP0_POLSC</name>
<evidence type="ECO:0000313" key="3">
    <source>
        <dbReference type="Proteomes" id="UP001359485"/>
    </source>
</evidence>
<organism evidence="2 3">
    <name type="scientific">Polyplax serrata</name>
    <name type="common">Common mouse louse</name>
    <dbReference type="NCBI Taxonomy" id="468196"/>
    <lineage>
        <taxon>Eukaryota</taxon>
        <taxon>Metazoa</taxon>
        <taxon>Ecdysozoa</taxon>
        <taxon>Arthropoda</taxon>
        <taxon>Hexapoda</taxon>
        <taxon>Insecta</taxon>
        <taxon>Pterygota</taxon>
        <taxon>Neoptera</taxon>
        <taxon>Paraneoptera</taxon>
        <taxon>Psocodea</taxon>
        <taxon>Troctomorpha</taxon>
        <taxon>Phthiraptera</taxon>
        <taxon>Anoplura</taxon>
        <taxon>Polyplacidae</taxon>
        <taxon>Polyplax</taxon>
    </lineage>
</organism>
<proteinExistence type="predicted"/>
<evidence type="ECO:0000313" key="2">
    <source>
        <dbReference type="EMBL" id="KAK6619888.1"/>
    </source>
</evidence>
<feature type="region of interest" description="Disordered" evidence="1">
    <location>
        <begin position="1"/>
        <end position="27"/>
    </location>
</feature>
<sequence length="451" mass="52435">MSFMGCSGSRLSGDNCEDGSEQPEGKQASIVNSKLEKLLRSKRPDDLLIAFIYLEKGISDEEKESPSSVYGEALSRQQQIQVNMQLACGDKDSNEFFSEECSIYDLFVDLGIKSPKTAAEHEEFVARINRRALNRNAIKIWQKMFRDVEDQINRSSRRIKILQSAYQQQEELLGRIFGKAYESETEKILEKELDRMRYYRDMLYIGVLQWEACLKRIETATYLAKEGVSSWRLIRNQSLEKMLKLTTMARDCLQEAIILIQSSEELLSDVQFPYCTTRELRGVMQALDYVFTDIFIEERYLHATEVYRNLLQRSILLDGWMKEILNTKMKKDFLEIEDKISDVAKQLKNERIELIKKKLKLNDTPIELEESLLKNEKTLSVGSARENGSLQRIEPVQFPVNIESKLGLVQPLDARKSADVLNYFQNLMESRKTIMWPSRRIDELQGMLMPH</sequence>
<protein>
    <submittedName>
        <fullName evidence="2">Uncharacterized protein</fullName>
    </submittedName>
</protein>
<gene>
    <name evidence="2" type="ORF">RUM44_006288</name>
</gene>
<dbReference type="Proteomes" id="UP001359485">
    <property type="component" value="Unassembled WGS sequence"/>
</dbReference>
<accession>A0ABR1AHP0</accession>
<dbReference type="EMBL" id="JAWJWF010000048">
    <property type="protein sequence ID" value="KAK6619888.1"/>
    <property type="molecule type" value="Genomic_DNA"/>
</dbReference>
<reference evidence="2 3" key="1">
    <citation type="submission" date="2023-09" db="EMBL/GenBank/DDBJ databases">
        <title>Genomes of two closely related lineages of the louse Polyplax serrata with different host specificities.</title>
        <authorList>
            <person name="Martinu J."/>
            <person name="Tarabai H."/>
            <person name="Stefka J."/>
            <person name="Hypsa V."/>
        </authorList>
    </citation>
    <scope>NUCLEOTIDE SEQUENCE [LARGE SCALE GENOMIC DNA]</scope>
    <source>
        <strain evidence="2">98ZLc_SE</strain>
    </source>
</reference>
<comment type="caution">
    <text evidence="2">The sequence shown here is derived from an EMBL/GenBank/DDBJ whole genome shotgun (WGS) entry which is preliminary data.</text>
</comment>
<dbReference type="PANTHER" id="PTHR21974">
    <property type="entry name" value="RE15880P"/>
    <property type="match status" value="1"/>
</dbReference>